<comment type="caution">
    <text evidence="5">The sequence shown here is derived from an EMBL/GenBank/DDBJ whole genome shotgun (WGS) entry which is preliminary data.</text>
</comment>
<feature type="compositionally biased region" description="Basic and acidic residues" evidence="3">
    <location>
        <begin position="175"/>
        <end position="187"/>
    </location>
</feature>
<evidence type="ECO:0000313" key="6">
    <source>
        <dbReference type="Proteomes" id="UP000564885"/>
    </source>
</evidence>
<reference evidence="5 6" key="1">
    <citation type="submission" date="2020-04" db="EMBL/GenBank/DDBJ databases">
        <title>Enterovirga sp. isolate from soil.</title>
        <authorList>
            <person name="Chea S."/>
            <person name="Kim D.-U."/>
        </authorList>
    </citation>
    <scope>NUCLEOTIDE SEQUENCE [LARGE SCALE GENOMIC DNA]</scope>
    <source>
        <strain evidence="5 6">DB1703</strain>
    </source>
</reference>
<dbReference type="Proteomes" id="UP000564885">
    <property type="component" value="Unassembled WGS sequence"/>
</dbReference>
<feature type="compositionally biased region" description="Basic residues" evidence="3">
    <location>
        <begin position="30"/>
        <end position="48"/>
    </location>
</feature>
<dbReference type="GO" id="GO:0005829">
    <property type="term" value="C:cytosol"/>
    <property type="evidence" value="ECO:0007669"/>
    <property type="project" value="TreeGrafter"/>
</dbReference>
<dbReference type="GO" id="GO:0005524">
    <property type="term" value="F:ATP binding"/>
    <property type="evidence" value="ECO:0007669"/>
    <property type="project" value="UniProtKB-KW"/>
</dbReference>
<protein>
    <submittedName>
        <fullName evidence="5">AAA family ATPase</fullName>
    </submittedName>
</protein>
<dbReference type="GO" id="GO:0016887">
    <property type="term" value="F:ATP hydrolysis activity"/>
    <property type="evidence" value="ECO:0007669"/>
    <property type="project" value="TreeGrafter"/>
</dbReference>
<dbReference type="Gene3D" id="3.40.50.2300">
    <property type="match status" value="1"/>
</dbReference>
<feature type="region of interest" description="Disordered" evidence="3">
    <location>
        <begin position="1"/>
        <end position="95"/>
    </location>
</feature>
<dbReference type="InterPro" id="IPR025669">
    <property type="entry name" value="AAA_dom"/>
</dbReference>
<keyword evidence="6" id="KW-1185">Reference proteome</keyword>
<proteinExistence type="predicted"/>
<feature type="domain" description="AAA" evidence="4">
    <location>
        <begin position="369"/>
        <end position="532"/>
    </location>
</feature>
<gene>
    <name evidence="5" type="ORF">HJG44_21520</name>
</gene>
<dbReference type="GO" id="GO:0051782">
    <property type="term" value="P:negative regulation of cell division"/>
    <property type="evidence" value="ECO:0007669"/>
    <property type="project" value="TreeGrafter"/>
</dbReference>
<evidence type="ECO:0000259" key="4">
    <source>
        <dbReference type="Pfam" id="PF13614"/>
    </source>
</evidence>
<dbReference type="GO" id="GO:0009898">
    <property type="term" value="C:cytoplasmic side of plasma membrane"/>
    <property type="evidence" value="ECO:0007669"/>
    <property type="project" value="TreeGrafter"/>
</dbReference>
<organism evidence="5 6">
    <name type="scientific">Enterovirga aerilata</name>
    <dbReference type="NCBI Taxonomy" id="2730920"/>
    <lineage>
        <taxon>Bacteria</taxon>
        <taxon>Pseudomonadati</taxon>
        <taxon>Pseudomonadota</taxon>
        <taxon>Alphaproteobacteria</taxon>
        <taxon>Hyphomicrobiales</taxon>
        <taxon>Methylobacteriaceae</taxon>
        <taxon>Enterovirga</taxon>
    </lineage>
</organism>
<name>A0A849IFE4_9HYPH</name>
<dbReference type="SUPFAM" id="SSF52540">
    <property type="entry name" value="P-loop containing nucleoside triphosphate hydrolases"/>
    <property type="match status" value="1"/>
</dbReference>
<dbReference type="InterPro" id="IPR050625">
    <property type="entry name" value="ParA/MinD_ATPase"/>
</dbReference>
<feature type="compositionally biased region" description="Basic and acidic residues" evidence="3">
    <location>
        <begin position="20"/>
        <end position="29"/>
    </location>
</feature>
<keyword evidence="2" id="KW-0067">ATP-binding</keyword>
<sequence>MPHRRRGHGLDLSGRPARSASDRAGERAARARRLRGRPARRQRARACRPCRLPGGVPPLRPGPASRAGAQGRAERSRHPCRRRAHQSYGGGPHRAVDLRARRSGTGVADPPELHEAPGESRLDLRALAAGSRRGRSRVLDGEPALLESRLRHPVEFRRAGCRPGRSRPRTPADGTRYRAPDVQHREASPGPGSLDELQDGRADGPPGSVGVSAPVEPRNLPDVVEPQGERIIAPLPRITIQAFCETPGVVEAISAAASDRRMQKAHLKVQMGGAPAAVEAYRHNPTPNVIVLEFQGDRTGILSSLDQLSTVCDAGTKVLVIGHVNDVVLYRELMRRGVSEYLIAPIQVLDFIQAASELFAMPGAEPLGRTIAVAGAKGGVGSSTIAHNLAWAVAKSLSTQTVVVDLDIAFGTAGLDFNQDPPQGVSEAVFAPDRLDANLVDRLLSRCSDNLSLLAAPAMLDRTTDLSETAVDGLVDILRNSIPTIVLDIPHTWNAWARRLLVSSDEIVLVATPDLASLRNVKNLYDLLKSARPNDQKPRVILNQVGLPKRPEIGAADFAKAIGADLAAILPFDAALFGTASNNGQMIAEVQPSSKTAEIFTSLAAAVTGRMEPRRPRGGLLDPFISKLARRKVS</sequence>
<feature type="region of interest" description="Disordered" evidence="3">
    <location>
        <begin position="157"/>
        <end position="219"/>
    </location>
</feature>
<dbReference type="InterPro" id="IPR027417">
    <property type="entry name" value="P-loop_NTPase"/>
</dbReference>
<evidence type="ECO:0000313" key="5">
    <source>
        <dbReference type="EMBL" id="NNM74945.1"/>
    </source>
</evidence>
<dbReference type="EMBL" id="JABEPP010000007">
    <property type="protein sequence ID" value="NNM74945.1"/>
    <property type="molecule type" value="Genomic_DNA"/>
</dbReference>
<dbReference type="PANTHER" id="PTHR43384">
    <property type="entry name" value="SEPTUM SITE-DETERMINING PROTEIN MIND HOMOLOG, CHLOROPLASTIC-RELATED"/>
    <property type="match status" value="1"/>
</dbReference>
<dbReference type="Pfam" id="PF13614">
    <property type="entry name" value="AAA_31"/>
    <property type="match status" value="1"/>
</dbReference>
<keyword evidence="1" id="KW-0547">Nucleotide-binding</keyword>
<evidence type="ECO:0000256" key="2">
    <source>
        <dbReference type="ARBA" id="ARBA00022840"/>
    </source>
</evidence>
<accession>A0A849IFE4</accession>
<dbReference type="PANTHER" id="PTHR43384:SF6">
    <property type="entry name" value="SEPTUM SITE-DETERMINING PROTEIN MIND HOMOLOG, CHLOROPLASTIC"/>
    <property type="match status" value="1"/>
</dbReference>
<dbReference type="Gene3D" id="3.40.50.300">
    <property type="entry name" value="P-loop containing nucleotide triphosphate hydrolases"/>
    <property type="match status" value="1"/>
</dbReference>
<evidence type="ECO:0000256" key="3">
    <source>
        <dbReference type="SAM" id="MobiDB-lite"/>
    </source>
</evidence>
<evidence type="ECO:0000256" key="1">
    <source>
        <dbReference type="ARBA" id="ARBA00022741"/>
    </source>
</evidence>
<dbReference type="AlphaFoldDB" id="A0A849IFE4"/>